<dbReference type="InterPro" id="IPR020845">
    <property type="entry name" value="AMP-binding_CS"/>
</dbReference>
<dbReference type="InterPro" id="IPR045851">
    <property type="entry name" value="AMP-bd_C_sf"/>
</dbReference>
<dbReference type="Gene3D" id="3.40.50.1820">
    <property type="entry name" value="alpha/beta hydrolase"/>
    <property type="match status" value="1"/>
</dbReference>
<dbReference type="Gene3D" id="3.30.559.30">
    <property type="entry name" value="Nonribosomal peptide synthetase, condensation domain"/>
    <property type="match status" value="1"/>
</dbReference>
<dbReference type="FunFam" id="3.40.50.980:FF:000002">
    <property type="entry name" value="Enterobactin synthetase component F"/>
    <property type="match status" value="1"/>
</dbReference>
<dbReference type="NCBIfam" id="TIGR01733">
    <property type="entry name" value="AA-adenyl-dom"/>
    <property type="match status" value="2"/>
</dbReference>
<dbReference type="Pfam" id="PF13193">
    <property type="entry name" value="AMP-binding_C"/>
    <property type="match status" value="3"/>
</dbReference>
<evidence type="ECO:0000256" key="3">
    <source>
        <dbReference type="SAM" id="MobiDB-lite"/>
    </source>
</evidence>
<dbReference type="SUPFAM" id="SSF56801">
    <property type="entry name" value="Acetyl-CoA synthetase-like"/>
    <property type="match status" value="3"/>
</dbReference>
<dbReference type="Gene3D" id="3.30.559.10">
    <property type="entry name" value="Chloramphenicol acetyltransferase-like domain"/>
    <property type="match status" value="1"/>
</dbReference>
<dbReference type="Pfam" id="PF00501">
    <property type="entry name" value="AMP-binding"/>
    <property type="match status" value="2"/>
</dbReference>
<dbReference type="FunFam" id="2.30.38.10:FF:000001">
    <property type="entry name" value="Non-ribosomal peptide synthetase PvdI"/>
    <property type="match status" value="2"/>
</dbReference>
<dbReference type="FunFam" id="3.40.50.980:FF:000001">
    <property type="entry name" value="Non-ribosomal peptide synthetase"/>
    <property type="match status" value="2"/>
</dbReference>
<organism evidence="5">
    <name type="scientific">hydrothermal vent metagenome</name>
    <dbReference type="NCBI Taxonomy" id="652676"/>
    <lineage>
        <taxon>unclassified sequences</taxon>
        <taxon>metagenomes</taxon>
        <taxon>ecological metagenomes</taxon>
    </lineage>
</organism>
<dbReference type="FunFam" id="1.10.1200.10:FF:000005">
    <property type="entry name" value="Nonribosomal peptide synthetase 1"/>
    <property type="match status" value="2"/>
</dbReference>
<evidence type="ECO:0000256" key="2">
    <source>
        <dbReference type="ARBA" id="ARBA00022553"/>
    </source>
</evidence>
<feature type="domain" description="Carrier" evidence="4">
    <location>
        <begin position="1614"/>
        <end position="1688"/>
    </location>
</feature>
<evidence type="ECO:0000256" key="1">
    <source>
        <dbReference type="ARBA" id="ARBA00022450"/>
    </source>
</evidence>
<dbReference type="InterPro" id="IPR020459">
    <property type="entry name" value="AMP-binding"/>
</dbReference>
<evidence type="ECO:0000259" key="4">
    <source>
        <dbReference type="PROSITE" id="PS50075"/>
    </source>
</evidence>
<dbReference type="PANTHER" id="PTHR45527">
    <property type="entry name" value="NONRIBOSOMAL PEPTIDE SYNTHETASE"/>
    <property type="match status" value="1"/>
</dbReference>
<dbReference type="GO" id="GO:0043041">
    <property type="term" value="P:amino acid activation for nonribosomal peptide biosynthetic process"/>
    <property type="evidence" value="ECO:0007669"/>
    <property type="project" value="TreeGrafter"/>
</dbReference>
<keyword evidence="2" id="KW-0597">Phosphoprotein</keyword>
<dbReference type="SUPFAM" id="SSF52777">
    <property type="entry name" value="CoA-dependent acyltransferases"/>
    <property type="match status" value="2"/>
</dbReference>
<name>A0A3B0WIM4_9ZZZZ</name>
<dbReference type="GO" id="GO:0005737">
    <property type="term" value="C:cytoplasm"/>
    <property type="evidence" value="ECO:0007669"/>
    <property type="project" value="TreeGrafter"/>
</dbReference>
<dbReference type="NCBIfam" id="NF003417">
    <property type="entry name" value="PRK04813.1"/>
    <property type="match status" value="3"/>
</dbReference>
<dbReference type="PRINTS" id="PR00154">
    <property type="entry name" value="AMPBINDING"/>
</dbReference>
<dbReference type="Gene3D" id="2.30.38.10">
    <property type="entry name" value="Luciferase, Domain 3"/>
    <property type="match status" value="2"/>
</dbReference>
<dbReference type="FunFam" id="3.30.300.30:FF:000010">
    <property type="entry name" value="Enterobactin synthetase component F"/>
    <property type="match status" value="2"/>
</dbReference>
<dbReference type="InterPro" id="IPR010071">
    <property type="entry name" value="AA_adenyl_dom"/>
</dbReference>
<dbReference type="PROSITE" id="PS00455">
    <property type="entry name" value="AMP_BINDING"/>
    <property type="match status" value="2"/>
</dbReference>
<dbReference type="InterPro" id="IPR001242">
    <property type="entry name" value="Condensation_dom"/>
</dbReference>
<dbReference type="PROSITE" id="PS50075">
    <property type="entry name" value="CARRIER"/>
    <property type="match status" value="3"/>
</dbReference>
<dbReference type="InterPro" id="IPR009081">
    <property type="entry name" value="PP-bd_ACP"/>
</dbReference>
<dbReference type="EMBL" id="UOFF01000083">
    <property type="protein sequence ID" value="VAW55181.1"/>
    <property type="molecule type" value="Genomic_DNA"/>
</dbReference>
<dbReference type="FunFam" id="3.40.50.12780:FF:000012">
    <property type="entry name" value="Non-ribosomal peptide synthetase"/>
    <property type="match status" value="2"/>
</dbReference>
<dbReference type="InterPro" id="IPR036736">
    <property type="entry name" value="ACP-like_sf"/>
</dbReference>
<dbReference type="PROSITE" id="PS00012">
    <property type="entry name" value="PHOSPHOPANTETHEINE"/>
    <property type="match status" value="1"/>
</dbReference>
<dbReference type="InterPro" id="IPR023213">
    <property type="entry name" value="CAT-like_dom_sf"/>
</dbReference>
<feature type="domain" description="Carrier" evidence="4">
    <location>
        <begin position="535"/>
        <end position="609"/>
    </location>
</feature>
<sequence length="2131" mass="236044">MDINKLKGRRELVSLLEDWNATKMVYPPVLLHEVFESQVGPCSGHIAVVDSTEALTYSELNIRSNRIAHALRAIGVGRGQRVGLCVERSVDMLAAVLGILKAGAAYVPLDPGFPTERLRFMAEDAELTLLVSTSALADLFNLAPECQLLLDADASKLMSEPSQMLAPDTQLDAQPEDPAYIIYTSGSTGKPKGVVVPHYAVVNLINSMAREPGLTKDDVLLTATTISFDMAVPELYLPLMQGATMVVASRENAMDGAALRKLLEQHQVTIMQGTSVTWRLLLGAGWKGHKNFKALVGGEALPKDLADQLLEHNIELWNMYGPTETTVWSTCAHITDTTQGISIGKPIANTTVYVLDEQKQLCPVGVPGELYIGGDGVTLGYWNQPELTAKRFVENPFSTVAGAVFYQTGDRVCWRNDGTLEHQGRLDFQVKIRGFRIELGEIESKIVSFDGVKEAVVVVREDTPGDQRLVAYIIAGSDEFTATELRQRLTHLLPPYMVPSAYVKLDSLPLTENGKIDRKSLPMPDSSHALESYAAPRNETEEVLADIWSDILGLDRIGINDNFFEIGGHSLLAINIVTRMRQVGMQVYANDIFLNPTIVALASATIANQPQTAEVPANLIPDNCAEITPEMLPLVDLSQDEIASVVESVSGGAANIQDIYPLTGLQRGLLFHHQLATGGDGYLTRTLFAFTDRNKLDAFLQATQFVIDRHDILRTCMLWEGLSEPVQVVLRKVPLIMAEEIELHESGGGVAKQMRERFDPRSYRLDVRCAPLIHISIAYDTINNQWLLQQLVHHLIDDQITMNLVRDEIGLHLSGQILELSEPIPFREFIFQSRLNVRTEEHNAFFSKLLGDVEEPTAPFGLTDTHAGELDISEVEHIIEPETSQRIRDLAGGIGVTVASVFHQAWAQVLSRISGHDDGVFGTVLSGRMQVGDRADRVLGMCINTLPIRVKTRGDTVLRTIQSTHKTLTELVGHEHASLVSAQQCSAIESNVSLFGSLLNYRQGEGAGQIAGHDDIKILDFEERTNYPLTLNIDDTEDFFRIVAQAQTPIDPRRICDYLQVVLNEMIRALEVTPNQLIQDLDVVPDAERQRMLLDWNNTDLAFDSHNRLHRLFEEQVVSTPDLVALEYEGKTLTYKEMNQRANQLARYLRKNGVGPDVFVGVFAERSFEMVLALHAIVKAGGAYVPLDPSYPAERLANMIEDTQAPIVLAQPHLIDRLPSHPNVISLDDSLDFVSQESVENLEDIGAPNDLAYVIFTSGSTGRPKGVMIEHISICNRLLWMQKEYQLTTADAVLQKTQYSFDVSVWEFFWPLMTGARLVIARPEGHRDPTYIMDMIKNSGITVLHFVPSMLQVFLAEKGIEECDSLRLALCSGEALPHDLQNRFYEKLSNASLHNLYGPTEAAVDVTYWACQPRDNRITVPIGHPVANTQMYILDSNMQPVPTGVAGELHIGGIQVGRGYVGRKDLTDERFIPDPFSHHSGAKLYKTGDLAKHLDDGTIEYLGRLDFQVKIRGQRIELGEIEAIISAHDKVGQCVAIVREDTPGDQRLCAYVVLRESLTVEELKEYASQVLPSHMIPSAVVFLDELPLTVSGKTDRKRLPVPGRSDTSTATYTAPQTATEKSIAEIWADVLQLAQVGINDDFFALGGRSLLALTIVEKMRRIGLNCDVRALFLNPTINRLVSALIELSEIEASLAECSAIQHVAVYLWSVGPDDVRIVACCVPTKIGALAPANLRKHLRANLPEYMIPQYFLLMDEIPLTSNGKVDQQRLPIPSTEKSVMGLDEAPANPIEVTIAEIWTALIQPIRAIGRNDKFFEMGGHSLLAMRAMMQMENELGVTLNLRLLLQESVAGIAAAVPSGNGQEGQDRMKPPVERSAHDIEAFYFGPSQQQLFGIYHPPTGYDNKVLTIICPPLFSEYTRTHQALRKLAISIAELGHHVFRFDYRGTGDSFGDLDKITTSGWVEDIELAIREGREISGCNTVQILGVRAGALLACQSIGSISGVQRIVLWDPISDGTEYLQALRQAQESSLKKNFNMSRAEKRKATHECDYGGGYRLSRSMIEEFCSLNSNVYSSISKNKLHIINTSSHSTFPVEDVAQDLVQLFCDWGNQSEDLIFVQPVLEKLIVCLTKS</sequence>
<dbReference type="GO" id="GO:0003824">
    <property type="term" value="F:catalytic activity"/>
    <property type="evidence" value="ECO:0007669"/>
    <property type="project" value="InterPro"/>
</dbReference>
<dbReference type="Gene3D" id="3.40.50.980">
    <property type="match status" value="4"/>
</dbReference>
<dbReference type="SUPFAM" id="SSF47336">
    <property type="entry name" value="ACP-like"/>
    <property type="match status" value="3"/>
</dbReference>
<dbReference type="Pfam" id="PF00668">
    <property type="entry name" value="Condensation"/>
    <property type="match status" value="1"/>
</dbReference>
<dbReference type="InterPro" id="IPR025110">
    <property type="entry name" value="AMP-bd_C"/>
</dbReference>
<gene>
    <name evidence="5" type="ORF">MNBD_GAMMA07-81</name>
</gene>
<protein>
    <submittedName>
        <fullName evidence="5">Polyketide synthase modules and related proteins</fullName>
    </submittedName>
</protein>
<dbReference type="InterPro" id="IPR029058">
    <property type="entry name" value="AB_hydrolase_fold"/>
</dbReference>
<dbReference type="GO" id="GO:0044550">
    <property type="term" value="P:secondary metabolite biosynthetic process"/>
    <property type="evidence" value="ECO:0007669"/>
    <property type="project" value="TreeGrafter"/>
</dbReference>
<feature type="region of interest" description="Disordered" evidence="3">
    <location>
        <begin position="1594"/>
        <end position="1614"/>
    </location>
</feature>
<dbReference type="Gene3D" id="3.30.300.30">
    <property type="match status" value="3"/>
</dbReference>
<dbReference type="InterPro" id="IPR006162">
    <property type="entry name" value="Ppantetheine_attach_site"/>
</dbReference>
<dbReference type="CDD" id="cd17646">
    <property type="entry name" value="A_NRPS_AB3403-like"/>
    <property type="match status" value="1"/>
</dbReference>
<dbReference type="PANTHER" id="PTHR45527:SF1">
    <property type="entry name" value="FATTY ACID SYNTHASE"/>
    <property type="match status" value="1"/>
</dbReference>
<keyword evidence="1" id="KW-0596">Phosphopantetheine</keyword>
<proteinExistence type="predicted"/>
<accession>A0A3B0WIM4</accession>
<dbReference type="Pfam" id="PF00550">
    <property type="entry name" value="PP-binding"/>
    <property type="match status" value="3"/>
</dbReference>
<dbReference type="Gene3D" id="1.10.1200.10">
    <property type="entry name" value="ACP-like"/>
    <property type="match status" value="3"/>
</dbReference>
<dbReference type="CDD" id="cd19544">
    <property type="entry name" value="E-C_NRPS"/>
    <property type="match status" value="1"/>
</dbReference>
<dbReference type="CDD" id="cd12116">
    <property type="entry name" value="A_NRPS_Ta1_like"/>
    <property type="match status" value="1"/>
</dbReference>
<reference evidence="5" key="1">
    <citation type="submission" date="2018-06" db="EMBL/GenBank/DDBJ databases">
        <authorList>
            <person name="Zhirakovskaya E."/>
        </authorList>
    </citation>
    <scope>NUCLEOTIDE SEQUENCE</scope>
</reference>
<dbReference type="GO" id="GO:0031177">
    <property type="term" value="F:phosphopantetheine binding"/>
    <property type="evidence" value="ECO:0007669"/>
    <property type="project" value="TreeGrafter"/>
</dbReference>
<feature type="domain" description="Carrier" evidence="4">
    <location>
        <begin position="1785"/>
        <end position="1863"/>
    </location>
</feature>
<evidence type="ECO:0000313" key="5">
    <source>
        <dbReference type="EMBL" id="VAW55181.1"/>
    </source>
</evidence>
<dbReference type="SUPFAM" id="SSF53474">
    <property type="entry name" value="alpha/beta-Hydrolases"/>
    <property type="match status" value="1"/>
</dbReference>
<feature type="compositionally biased region" description="Polar residues" evidence="3">
    <location>
        <begin position="1605"/>
        <end position="1614"/>
    </location>
</feature>
<dbReference type="InterPro" id="IPR000873">
    <property type="entry name" value="AMP-dep_synth/lig_dom"/>
</dbReference>